<proteinExistence type="predicted"/>
<accession>A0A835D0R0</accession>
<dbReference type="PANTHER" id="PTHR47150:SF7">
    <property type="entry name" value="NUCLEASE"/>
    <property type="match status" value="1"/>
</dbReference>
<reference evidence="1 2" key="1">
    <citation type="submission" date="2020-04" db="EMBL/GenBank/DDBJ databases">
        <title>Plant Genome Project.</title>
        <authorList>
            <person name="Zhang R.-G."/>
        </authorList>
    </citation>
    <scope>NUCLEOTIDE SEQUENCE [LARGE SCALE GENOMIC DNA]</scope>
    <source>
        <strain evidence="1">YNK0</strain>
        <tissue evidence="1">Leaf</tissue>
    </source>
</reference>
<keyword evidence="2" id="KW-1185">Reference proteome</keyword>
<comment type="caution">
    <text evidence="1">The sequence shown here is derived from an EMBL/GenBank/DDBJ whole genome shotgun (WGS) entry which is preliminary data.</text>
</comment>
<dbReference type="InterPro" id="IPR006912">
    <property type="entry name" value="Harbinger_derived_prot"/>
</dbReference>
<sequence>MQRSLFLRIQSAGEAHDPYFVQKTNVVGTFGLSSLQKITTAMRMLAYGVTANYVDKSPNNDDIARLLAVGENRGFPEMLGSIDCMHWKWKNCPTAWKGMYSSHVQRSSVFTDIANGRHAPVNYSINGHDNTMDYYLADGIYPKWSIFVKTIPSPQGNRQKYFAATQESAKKDVERAFGVLQARFAIVRGPACFWECNTLKDIMKACIIMHNMIVEDERDVNGIEDFNYNAIDESSHVPVFLERTTELMEFIREGTTGPVSKKNLHPIAKMLFSDCSISTKANLRMIEEWVTKNQADEAYMLTHQIKELIESLESSQDILPISYSFLQGLPLSSMER</sequence>
<dbReference type="OrthoDB" id="8193319at2759"/>
<dbReference type="PANTHER" id="PTHR47150">
    <property type="entry name" value="OS12G0169200 PROTEIN"/>
    <property type="match status" value="1"/>
</dbReference>
<organism evidence="1 2">
    <name type="scientific">Tetracentron sinense</name>
    <name type="common">Spur-leaf</name>
    <dbReference type="NCBI Taxonomy" id="13715"/>
    <lineage>
        <taxon>Eukaryota</taxon>
        <taxon>Viridiplantae</taxon>
        <taxon>Streptophyta</taxon>
        <taxon>Embryophyta</taxon>
        <taxon>Tracheophyta</taxon>
        <taxon>Spermatophyta</taxon>
        <taxon>Magnoliopsida</taxon>
        <taxon>Trochodendrales</taxon>
        <taxon>Trochodendraceae</taxon>
        <taxon>Tetracentron</taxon>
    </lineage>
</organism>
<name>A0A835D0R0_TETSI</name>
<dbReference type="Pfam" id="PF04827">
    <property type="entry name" value="Plant_tran"/>
    <property type="match status" value="1"/>
</dbReference>
<evidence type="ECO:0000313" key="2">
    <source>
        <dbReference type="Proteomes" id="UP000655225"/>
    </source>
</evidence>
<dbReference type="Proteomes" id="UP000655225">
    <property type="component" value="Unassembled WGS sequence"/>
</dbReference>
<dbReference type="AlphaFoldDB" id="A0A835D0R0"/>
<evidence type="ECO:0008006" key="3">
    <source>
        <dbReference type="Google" id="ProtNLM"/>
    </source>
</evidence>
<evidence type="ECO:0000313" key="1">
    <source>
        <dbReference type="EMBL" id="KAF8377156.1"/>
    </source>
</evidence>
<protein>
    <recommendedName>
        <fullName evidence="3">Nuclease HARBI1</fullName>
    </recommendedName>
</protein>
<dbReference type="EMBL" id="JABCRI010000024">
    <property type="protein sequence ID" value="KAF8377156.1"/>
    <property type="molecule type" value="Genomic_DNA"/>
</dbReference>
<gene>
    <name evidence="1" type="ORF">HHK36_030529</name>
</gene>